<dbReference type="Gene3D" id="3.40.50.880">
    <property type="match status" value="1"/>
</dbReference>
<dbReference type="GO" id="GO:0004414">
    <property type="term" value="F:homoserine O-acetyltransferase activity"/>
    <property type="evidence" value="ECO:0007669"/>
    <property type="project" value="UniProtKB-EC"/>
</dbReference>
<dbReference type="Pfam" id="PF04204">
    <property type="entry name" value="HTS"/>
    <property type="match status" value="1"/>
</dbReference>
<dbReference type="GO" id="GO:0005737">
    <property type="term" value="C:cytoplasm"/>
    <property type="evidence" value="ECO:0007669"/>
    <property type="project" value="UniProtKB-SubCell"/>
</dbReference>
<dbReference type="EC" id="2.3.1.31" evidence="4"/>
<feature type="site" description="Important for substrate specificity" evidence="4">
    <location>
        <position position="182"/>
    </location>
</feature>
<accession>A0A4R6BEA3</accession>
<dbReference type="HAMAP" id="MF_00295">
    <property type="entry name" value="MetA_acyltransf"/>
    <property type="match status" value="1"/>
</dbReference>
<comment type="subcellular location">
    <subcellularLocation>
        <location evidence="4">Cytoplasm</location>
    </subcellularLocation>
</comment>
<dbReference type="InterPro" id="IPR033752">
    <property type="entry name" value="MetA_family"/>
</dbReference>
<keyword evidence="2 4" id="KW-0808">Transferase</keyword>
<proteinExistence type="inferred from homology"/>
<feature type="site" description="Important for acyl-CoA specificity" evidence="4">
    <location>
        <position position="103"/>
    </location>
</feature>
<dbReference type="PANTHER" id="PTHR20919:SF0">
    <property type="entry name" value="HOMOSERINE O-SUCCINYLTRANSFERASE"/>
    <property type="match status" value="1"/>
</dbReference>
<comment type="caution">
    <text evidence="6">The sequence shown here is derived from an EMBL/GenBank/DDBJ whole genome shotgun (WGS) entry which is preliminary data.</text>
</comment>
<dbReference type="OrthoDB" id="9772423at2"/>
<sequence length="287" mass="33243">MTITHTNCHPETLSDLQLDESSGNNSDIRLLVINLMPNKQRAEQQLLQIFHSLPVDIRVTFAYIDNPESVNPAYYACQSYYVPADNVNPEQFDGLIITGAPLEHLDYEEVRYISTLRRLTDRLQAIPYRLFICWGALFALHHYYGIEKKLLPQKLSGIYPYYITQEHPLTEGLVPFYQVPQSRHATVELDTQSEVIVLSFNDELGPDIISTSDSHDTFLLGHLEYDTDTLKEEYSRDSQKNNAYIPAHYFPDNLPSNQPVNQWSHHARQFYMNWLTLIVKHKNEQTG</sequence>
<evidence type="ECO:0000256" key="3">
    <source>
        <dbReference type="ARBA" id="ARBA00023315"/>
    </source>
</evidence>
<keyword evidence="7" id="KW-1185">Reference proteome</keyword>
<keyword evidence="1 4" id="KW-0028">Amino-acid biosynthesis</keyword>
<evidence type="ECO:0000256" key="1">
    <source>
        <dbReference type="ARBA" id="ARBA00022605"/>
    </source>
</evidence>
<comment type="caution">
    <text evidence="4">Lacks conserved residue(s) required for the propagation of feature annotation.</text>
</comment>
<feature type="binding site" evidence="4">
    <location>
        <position position="236"/>
    </location>
    <ligand>
        <name>substrate</name>
    </ligand>
</feature>
<dbReference type="GO" id="GO:0009086">
    <property type="term" value="P:methionine biosynthetic process"/>
    <property type="evidence" value="ECO:0007669"/>
    <property type="project" value="UniProtKB-UniRule"/>
</dbReference>
<dbReference type="PANTHER" id="PTHR20919">
    <property type="entry name" value="HOMOSERINE O-SUCCINYLTRANSFERASE"/>
    <property type="match status" value="1"/>
</dbReference>
<feature type="binding site" evidence="4">
    <location>
        <position position="154"/>
    </location>
    <ligand>
        <name>substrate</name>
    </ligand>
</feature>
<dbReference type="Proteomes" id="UP000295310">
    <property type="component" value="Unassembled WGS sequence"/>
</dbReference>
<comment type="similarity">
    <text evidence="4">Belongs to the MetA family.</text>
</comment>
<feature type="binding site" evidence="4">
    <location>
        <position position="182"/>
    </location>
    <ligand>
        <name>substrate</name>
    </ligand>
</feature>
<comment type="catalytic activity">
    <reaction evidence="4">
        <text>L-homoserine + acetyl-CoA = O-acetyl-L-homoserine + CoA</text>
        <dbReference type="Rhea" id="RHEA:13701"/>
        <dbReference type="ChEBI" id="CHEBI:57287"/>
        <dbReference type="ChEBI" id="CHEBI:57288"/>
        <dbReference type="ChEBI" id="CHEBI:57476"/>
        <dbReference type="ChEBI" id="CHEBI:57716"/>
        <dbReference type="EC" id="2.3.1.31"/>
    </reaction>
</comment>
<organism evidence="6 7">
    <name type="scientific">Macrococcus brunensis</name>
    <dbReference type="NCBI Taxonomy" id="198483"/>
    <lineage>
        <taxon>Bacteria</taxon>
        <taxon>Bacillati</taxon>
        <taxon>Bacillota</taxon>
        <taxon>Bacilli</taxon>
        <taxon>Bacillales</taxon>
        <taxon>Staphylococcaceae</taxon>
        <taxon>Macrococcus</taxon>
    </lineage>
</organism>
<dbReference type="RefSeq" id="WP_133431798.1">
    <property type="nucleotide sequence ID" value="NZ_SCWA01000007.1"/>
</dbReference>
<comment type="function">
    <text evidence="4">Transfers an acetyl group from acetyl-CoA to L-homoserine, forming acetyl-L-homoserine.</text>
</comment>
<keyword evidence="4" id="KW-0486">Methionine biosynthesis</keyword>
<keyword evidence="4" id="KW-0963">Cytoplasm</keyword>
<evidence type="ECO:0000313" key="6">
    <source>
        <dbReference type="EMBL" id="TDL98095.1"/>
    </source>
</evidence>
<dbReference type="SUPFAM" id="SSF52317">
    <property type="entry name" value="Class I glutamine amidotransferase-like"/>
    <property type="match status" value="1"/>
</dbReference>
<comment type="pathway">
    <text evidence="4">Amino-acid biosynthesis; L-methionine biosynthesis via de novo pathway; O-acetyl-L-homoserine from L-homoserine: step 1/1.</text>
</comment>
<reference evidence="6 7" key="1">
    <citation type="submission" date="2019-01" db="EMBL/GenBank/DDBJ databases">
        <title>Draft genome sequences of the type strains of six Macrococcus species.</title>
        <authorList>
            <person name="Mazhar S."/>
            <person name="Altermann E."/>
            <person name="Hill C."/>
            <person name="Mcauliffe O."/>
        </authorList>
    </citation>
    <scope>NUCLEOTIDE SEQUENCE [LARGE SCALE GENOMIC DNA]</scope>
    <source>
        <strain evidence="6 7">CCM4811</strain>
    </source>
</reference>
<keyword evidence="3 4" id="KW-0012">Acyltransferase</keyword>
<dbReference type="AlphaFoldDB" id="A0A4R6BEA3"/>
<name>A0A4R6BEA3_9STAP</name>
<feature type="active site" evidence="4">
    <location>
        <position position="224"/>
    </location>
</feature>
<protein>
    <recommendedName>
        <fullName evidence="4">Homoserine O-acetyltransferase</fullName>
        <shortName evidence="4">HAT</shortName>
        <ecNumber evidence="4">2.3.1.31</ecNumber>
    </recommendedName>
    <alternativeName>
        <fullName evidence="4">Homoserine transacetylase</fullName>
        <shortName evidence="4">HTA</shortName>
    </alternativeName>
</protein>
<gene>
    <name evidence="4" type="primary">metAA</name>
    <name evidence="6" type="ORF">ERX27_05310</name>
</gene>
<evidence type="ECO:0000313" key="7">
    <source>
        <dbReference type="Proteomes" id="UP000295310"/>
    </source>
</evidence>
<dbReference type="InterPro" id="IPR029062">
    <property type="entry name" value="Class_I_gatase-like"/>
</dbReference>
<evidence type="ECO:0000256" key="4">
    <source>
        <dbReference type="HAMAP-Rule" id="MF_00295"/>
    </source>
</evidence>
<feature type="active site" description="Proton acceptor" evidence="4">
    <location>
        <position position="222"/>
    </location>
</feature>
<feature type="active site" description="Acyl-thioester intermediate" evidence="4 5">
    <location>
        <position position="133"/>
    </location>
</feature>
<evidence type="ECO:0000256" key="5">
    <source>
        <dbReference type="PIRSR" id="PIRSR000450-1"/>
    </source>
</evidence>
<dbReference type="UniPathway" id="UPA00051">
    <property type="reaction ID" value="UER00074"/>
</dbReference>
<dbReference type="PIRSF" id="PIRSF000450">
    <property type="entry name" value="H_ser_succinyltr"/>
    <property type="match status" value="1"/>
</dbReference>
<dbReference type="EMBL" id="SCWA01000007">
    <property type="protein sequence ID" value="TDL98095.1"/>
    <property type="molecule type" value="Genomic_DNA"/>
</dbReference>
<evidence type="ECO:0000256" key="2">
    <source>
        <dbReference type="ARBA" id="ARBA00022679"/>
    </source>
</evidence>
<dbReference type="GO" id="GO:0008899">
    <property type="term" value="F:homoserine O-succinyltransferase activity"/>
    <property type="evidence" value="ECO:0007669"/>
    <property type="project" value="UniProtKB-UniRule"/>
</dbReference>